<sequence>MSKNCRCSFYFDNYHIKSLIKSNVVKYLTDLGIIPVVYCQKATQIDAGTTYEMPKKKKGVCKFRKRKFEGFVGSKGDVILDLMPKKVATLRTGQMVKIPVRLQILCNFVLKNAEVEEIFIKPGHQIKQENIKAVLNKGEALPADANPVDVAQIILQFLKELPVPVIPECQHQFLLTCYDHADREDVLPLACLLLPPNHVNLLAYLMQFFEQISTHHKRNKMTVATLGKCVGPLIMPVNAPEDIKKVVNIMVTLMRRADLIGMVPELMTLEPKPSRRRRSWVESLLKRC</sequence>
<dbReference type="SUPFAM" id="SSF48350">
    <property type="entry name" value="GTPase activation domain, GAP"/>
    <property type="match status" value="1"/>
</dbReference>
<accession>A0A9N9TPM8</accession>
<dbReference type="InterPro" id="IPR008936">
    <property type="entry name" value="Rho_GTPase_activation_prot"/>
</dbReference>
<name>A0A9N9TPM8_PHYSR</name>
<dbReference type="InterPro" id="IPR000198">
    <property type="entry name" value="RhoGAP_dom"/>
</dbReference>
<evidence type="ECO:0000313" key="2">
    <source>
        <dbReference type="EMBL" id="CAG9859756.1"/>
    </source>
</evidence>
<protein>
    <recommendedName>
        <fullName evidence="1">Rho-GAP domain-containing protein</fullName>
    </recommendedName>
</protein>
<dbReference type="SMART" id="SM00324">
    <property type="entry name" value="RhoGAP"/>
    <property type="match status" value="1"/>
</dbReference>
<dbReference type="Pfam" id="PF00620">
    <property type="entry name" value="RhoGAP"/>
    <property type="match status" value="1"/>
</dbReference>
<proteinExistence type="predicted"/>
<dbReference type="GO" id="GO:0007165">
    <property type="term" value="P:signal transduction"/>
    <property type="evidence" value="ECO:0007669"/>
    <property type="project" value="InterPro"/>
</dbReference>
<keyword evidence="3" id="KW-1185">Reference proteome</keyword>
<dbReference type="Gene3D" id="1.10.555.10">
    <property type="entry name" value="Rho GTPase activation protein"/>
    <property type="match status" value="1"/>
</dbReference>
<dbReference type="AlphaFoldDB" id="A0A9N9TPM8"/>
<dbReference type="OrthoDB" id="410651at2759"/>
<dbReference type="PROSITE" id="PS50238">
    <property type="entry name" value="RHOGAP"/>
    <property type="match status" value="1"/>
</dbReference>
<organism evidence="2 3">
    <name type="scientific">Phyllotreta striolata</name>
    <name type="common">Striped flea beetle</name>
    <name type="synonym">Crioceris striolata</name>
    <dbReference type="NCBI Taxonomy" id="444603"/>
    <lineage>
        <taxon>Eukaryota</taxon>
        <taxon>Metazoa</taxon>
        <taxon>Ecdysozoa</taxon>
        <taxon>Arthropoda</taxon>
        <taxon>Hexapoda</taxon>
        <taxon>Insecta</taxon>
        <taxon>Pterygota</taxon>
        <taxon>Neoptera</taxon>
        <taxon>Endopterygota</taxon>
        <taxon>Coleoptera</taxon>
        <taxon>Polyphaga</taxon>
        <taxon>Cucujiformia</taxon>
        <taxon>Chrysomeloidea</taxon>
        <taxon>Chrysomelidae</taxon>
        <taxon>Galerucinae</taxon>
        <taxon>Alticini</taxon>
        <taxon>Phyllotreta</taxon>
    </lineage>
</organism>
<gene>
    <name evidence="2" type="ORF">PHYEVI_LOCUS6124</name>
</gene>
<dbReference type="GO" id="GO:0005096">
    <property type="term" value="F:GTPase activator activity"/>
    <property type="evidence" value="ECO:0007669"/>
    <property type="project" value="TreeGrafter"/>
</dbReference>
<dbReference type="PANTHER" id="PTHR15670:SF4">
    <property type="entry name" value="RHO GTPASE-ACTIVATING PROTEIN 11A"/>
    <property type="match status" value="1"/>
</dbReference>
<dbReference type="Proteomes" id="UP001153712">
    <property type="component" value="Chromosome 3"/>
</dbReference>
<evidence type="ECO:0000313" key="3">
    <source>
        <dbReference type="Proteomes" id="UP001153712"/>
    </source>
</evidence>
<reference evidence="2" key="1">
    <citation type="submission" date="2022-01" db="EMBL/GenBank/DDBJ databases">
        <authorList>
            <person name="King R."/>
        </authorList>
    </citation>
    <scope>NUCLEOTIDE SEQUENCE</scope>
</reference>
<dbReference type="InterPro" id="IPR042869">
    <property type="entry name" value="ARHGAP11A/B"/>
</dbReference>
<dbReference type="EMBL" id="OU900096">
    <property type="protein sequence ID" value="CAG9859756.1"/>
    <property type="molecule type" value="Genomic_DNA"/>
</dbReference>
<dbReference type="PANTHER" id="PTHR15670">
    <property type="entry name" value="RHO GTPASE ACTIVATING PROTEIN 11A"/>
    <property type="match status" value="1"/>
</dbReference>
<evidence type="ECO:0000259" key="1">
    <source>
        <dbReference type="PROSITE" id="PS50238"/>
    </source>
</evidence>
<feature type="domain" description="Rho-GAP" evidence="1">
    <location>
        <begin position="88"/>
        <end position="261"/>
    </location>
</feature>